<evidence type="ECO:0000313" key="6">
    <source>
        <dbReference type="EMBL" id="SIN68739.1"/>
    </source>
</evidence>
<keyword evidence="7" id="KW-1185">Reference proteome</keyword>
<comment type="caution">
    <text evidence="6">The sequence shown here is derived from an EMBL/GenBank/DDBJ whole genome shotgun (WGS) entry which is preliminary data.</text>
</comment>
<keyword evidence="2" id="KW-0032">Aminotransferase</keyword>
<dbReference type="Gene3D" id="3.40.640.10">
    <property type="entry name" value="Type I PLP-dependent aspartate aminotransferase-like (Major domain)"/>
    <property type="match status" value="1"/>
</dbReference>
<comment type="cofactor">
    <cofactor evidence="1">
        <name>pyridoxal 5'-phosphate</name>
        <dbReference type="ChEBI" id="CHEBI:597326"/>
    </cofactor>
</comment>
<dbReference type="InterPro" id="IPR015424">
    <property type="entry name" value="PyrdxlP-dep_Trfase"/>
</dbReference>
<evidence type="ECO:0000256" key="2">
    <source>
        <dbReference type="ARBA" id="ARBA00022576"/>
    </source>
</evidence>
<gene>
    <name evidence="6" type="ORF">SAMN05444368_1190</name>
</gene>
<dbReference type="InterPro" id="IPR050859">
    <property type="entry name" value="Class-I_PLP-dep_aminotransf"/>
</dbReference>
<evidence type="ECO:0000313" key="7">
    <source>
        <dbReference type="Proteomes" id="UP000185093"/>
    </source>
</evidence>
<dbReference type="InterPro" id="IPR015421">
    <property type="entry name" value="PyrdxlP-dep_Trfase_major"/>
</dbReference>
<dbReference type="Proteomes" id="UP000185093">
    <property type="component" value="Unassembled WGS sequence"/>
</dbReference>
<dbReference type="RefSeq" id="WP_074199576.1">
    <property type="nucleotide sequence ID" value="NZ_FSQZ01000001.1"/>
</dbReference>
<dbReference type="PANTHER" id="PTHR42790">
    <property type="entry name" value="AMINOTRANSFERASE"/>
    <property type="match status" value="1"/>
</dbReference>
<dbReference type="PANTHER" id="PTHR42790:SF19">
    <property type="entry name" value="KYNURENINE_ALPHA-AMINOADIPATE AMINOTRANSFERASE, MITOCHONDRIAL"/>
    <property type="match status" value="1"/>
</dbReference>
<reference evidence="6 7" key="1">
    <citation type="submission" date="2016-11" db="EMBL/GenBank/DDBJ databases">
        <authorList>
            <person name="Varghese N."/>
            <person name="Submissions S."/>
        </authorList>
    </citation>
    <scope>NUCLEOTIDE SEQUENCE [LARGE SCALE GENOMIC DNA]</scope>
    <source>
        <strain evidence="6 7">DSM 20664</strain>
    </source>
</reference>
<dbReference type="Gene3D" id="3.90.1150.10">
    <property type="entry name" value="Aspartate Aminotransferase, domain 1"/>
    <property type="match status" value="1"/>
</dbReference>
<sequence length="407" mass="45479">MDIRSLLGKRVTERIKPSAITEMMILVKKHNAISLTAGEPSSDVYPVDLLRESIEKALRDPGILSYYPLSTGITELREWIAEWMKEDELLPQSYGGENVIMTNGSQDGLNLVSEAFVEPGDTVLVENPTYPEALLAFGKEGANFASVPVDKDGPIVEEMEKVLSKGRVKMFYTIVNFQNPSGCVTCDERKRQILELARRYGFLIIEDDPYRYLRYEGNHEGSYIKMAQDEDMVIYLGSFSKIIAPGIRCGFMVVPSKIASQMGELVLATKLSLPAFLQRAVFELLSSLDMKAHLAHLRETYVARRNALDASLADNAVPQGMTYDLPMGGFFIWARVPWLKDCFDFAKYAVLEEHVGVVPGAAFFPNTTSADSSTLRLSFAKTPPEIAREAGLRLGRALEKYRAKCEY</sequence>
<dbReference type="CDD" id="cd00609">
    <property type="entry name" value="AAT_like"/>
    <property type="match status" value="1"/>
</dbReference>
<name>A0ABY1JDJ0_9BACT</name>
<proteinExistence type="predicted"/>
<dbReference type="InterPro" id="IPR004839">
    <property type="entry name" value="Aminotransferase_I/II_large"/>
</dbReference>
<dbReference type="InterPro" id="IPR015422">
    <property type="entry name" value="PyrdxlP-dep_Trfase_small"/>
</dbReference>
<accession>A0ABY1JDJ0</accession>
<evidence type="ECO:0000256" key="4">
    <source>
        <dbReference type="ARBA" id="ARBA00022898"/>
    </source>
</evidence>
<evidence type="ECO:0000256" key="1">
    <source>
        <dbReference type="ARBA" id="ARBA00001933"/>
    </source>
</evidence>
<keyword evidence="4" id="KW-0663">Pyridoxal phosphate</keyword>
<keyword evidence="3" id="KW-0808">Transferase</keyword>
<evidence type="ECO:0000259" key="5">
    <source>
        <dbReference type="Pfam" id="PF00155"/>
    </source>
</evidence>
<evidence type="ECO:0000256" key="3">
    <source>
        <dbReference type="ARBA" id="ARBA00022679"/>
    </source>
</evidence>
<organism evidence="6 7">
    <name type="scientific">Acetomicrobium flavidum</name>
    <dbReference type="NCBI Taxonomy" id="49896"/>
    <lineage>
        <taxon>Bacteria</taxon>
        <taxon>Thermotogati</taxon>
        <taxon>Synergistota</taxon>
        <taxon>Synergistia</taxon>
        <taxon>Synergistales</taxon>
        <taxon>Acetomicrobiaceae</taxon>
        <taxon>Acetomicrobium</taxon>
    </lineage>
</organism>
<protein>
    <submittedName>
        <fullName evidence="6">2-aminoadipate transaminase</fullName>
    </submittedName>
</protein>
<dbReference type="SUPFAM" id="SSF53383">
    <property type="entry name" value="PLP-dependent transferases"/>
    <property type="match status" value="1"/>
</dbReference>
<dbReference type="Pfam" id="PF00155">
    <property type="entry name" value="Aminotran_1_2"/>
    <property type="match status" value="1"/>
</dbReference>
<feature type="domain" description="Aminotransferase class I/classII large" evidence="5">
    <location>
        <begin position="33"/>
        <end position="386"/>
    </location>
</feature>
<dbReference type="EMBL" id="FSQZ01000001">
    <property type="protein sequence ID" value="SIN68739.1"/>
    <property type="molecule type" value="Genomic_DNA"/>
</dbReference>